<dbReference type="PANTHER" id="PTHR48079">
    <property type="entry name" value="PROTEIN YEEZ"/>
    <property type="match status" value="1"/>
</dbReference>
<proteinExistence type="predicted"/>
<sequence>MAMNSQSLSKAQVLIVGCGDIGQRLAQCLPQDIYEVTGLRRNPPPDTPSLHYQTCDVTNAVALSDVLRQGFDVVLITMTPSERSDAGYERAYVQTCRNLVVGLQKQREKSPLLVFVSSSAVYSQMDGSWVDENSPVEPESFSGKRLLEAEAIVQNSGFANTIVRFSGIYGPNRNRLIEQVHQGKASASTHYTNRIHVDDCARSLAHLIELYRNGKKLEPVYLASDSAPAPMVEVVSWLAEQVGVQDFLSEAATNERGNKRCNNKRLLDSGFKFRYPGYRDGYSAVLAEL</sequence>
<evidence type="ECO:0000313" key="2">
    <source>
        <dbReference type="EMBL" id="GGY87949.1"/>
    </source>
</evidence>
<feature type="domain" description="NAD-dependent epimerase/dehydratase" evidence="1">
    <location>
        <begin position="13"/>
        <end position="217"/>
    </location>
</feature>
<keyword evidence="3" id="KW-1185">Reference proteome</keyword>
<protein>
    <submittedName>
        <fullName evidence="2">NAD(P)-dependent oxidoreductase</fullName>
    </submittedName>
</protein>
<dbReference type="RefSeq" id="WP_229838146.1">
    <property type="nucleotide sequence ID" value="NZ_BMYZ01000005.1"/>
</dbReference>
<dbReference type="InterPro" id="IPR051783">
    <property type="entry name" value="NAD(P)-dependent_oxidoreduct"/>
</dbReference>
<dbReference type="InterPro" id="IPR036291">
    <property type="entry name" value="NAD(P)-bd_dom_sf"/>
</dbReference>
<dbReference type="PANTHER" id="PTHR48079:SF6">
    <property type="entry name" value="NAD(P)-BINDING DOMAIN-CONTAINING PROTEIN-RELATED"/>
    <property type="match status" value="1"/>
</dbReference>
<comment type="caution">
    <text evidence="2">The sequence shown here is derived from an EMBL/GenBank/DDBJ whole genome shotgun (WGS) entry which is preliminary data.</text>
</comment>
<dbReference type="CDD" id="cd05266">
    <property type="entry name" value="SDR_a4"/>
    <property type="match status" value="1"/>
</dbReference>
<dbReference type="InterPro" id="IPR001509">
    <property type="entry name" value="Epimerase_deHydtase"/>
</dbReference>
<dbReference type="SUPFAM" id="SSF51735">
    <property type="entry name" value="NAD(P)-binding Rossmann-fold domains"/>
    <property type="match status" value="1"/>
</dbReference>
<dbReference type="Proteomes" id="UP000619761">
    <property type="component" value="Unassembled WGS sequence"/>
</dbReference>
<evidence type="ECO:0000313" key="3">
    <source>
        <dbReference type="Proteomes" id="UP000619761"/>
    </source>
</evidence>
<name>A0ABQ3BBC2_9GAMM</name>
<evidence type="ECO:0000259" key="1">
    <source>
        <dbReference type="Pfam" id="PF01370"/>
    </source>
</evidence>
<accession>A0ABQ3BBC2</accession>
<organism evidence="2 3">
    <name type="scientific">Cellvibrio zantedeschiae</name>
    <dbReference type="NCBI Taxonomy" id="1237077"/>
    <lineage>
        <taxon>Bacteria</taxon>
        <taxon>Pseudomonadati</taxon>
        <taxon>Pseudomonadota</taxon>
        <taxon>Gammaproteobacteria</taxon>
        <taxon>Cellvibrionales</taxon>
        <taxon>Cellvibrionaceae</taxon>
        <taxon>Cellvibrio</taxon>
    </lineage>
</organism>
<dbReference type="EMBL" id="BMYZ01000005">
    <property type="protein sequence ID" value="GGY87949.1"/>
    <property type="molecule type" value="Genomic_DNA"/>
</dbReference>
<dbReference type="Gene3D" id="3.40.50.720">
    <property type="entry name" value="NAD(P)-binding Rossmann-like Domain"/>
    <property type="match status" value="1"/>
</dbReference>
<dbReference type="Pfam" id="PF01370">
    <property type="entry name" value="Epimerase"/>
    <property type="match status" value="1"/>
</dbReference>
<reference evidence="3" key="1">
    <citation type="journal article" date="2019" name="Int. J. Syst. Evol. Microbiol.">
        <title>The Global Catalogue of Microorganisms (GCM) 10K type strain sequencing project: providing services to taxonomists for standard genome sequencing and annotation.</title>
        <authorList>
            <consortium name="The Broad Institute Genomics Platform"/>
            <consortium name="The Broad Institute Genome Sequencing Center for Infectious Disease"/>
            <person name="Wu L."/>
            <person name="Ma J."/>
        </authorList>
    </citation>
    <scope>NUCLEOTIDE SEQUENCE [LARGE SCALE GENOMIC DNA]</scope>
    <source>
        <strain evidence="3">KCTC 32239</strain>
    </source>
</reference>
<gene>
    <name evidence="2" type="ORF">GCM10011613_36220</name>
</gene>